<evidence type="ECO:0000313" key="1">
    <source>
        <dbReference type="EMBL" id="KAK3283374.1"/>
    </source>
</evidence>
<reference evidence="1 2" key="1">
    <citation type="journal article" date="2015" name="Genome Biol. Evol.">
        <title>Comparative Genomics of a Bacterivorous Green Alga Reveals Evolutionary Causalities and Consequences of Phago-Mixotrophic Mode of Nutrition.</title>
        <authorList>
            <person name="Burns J.A."/>
            <person name="Paasch A."/>
            <person name="Narechania A."/>
            <person name="Kim E."/>
        </authorList>
    </citation>
    <scope>NUCLEOTIDE SEQUENCE [LARGE SCALE GENOMIC DNA]</scope>
    <source>
        <strain evidence="1 2">PLY_AMNH</strain>
    </source>
</reference>
<protein>
    <submittedName>
        <fullName evidence="1">Uncharacterized protein</fullName>
    </submittedName>
</protein>
<dbReference type="Gene3D" id="2.30.30.140">
    <property type="match status" value="1"/>
</dbReference>
<sequence length="131" mass="13926">MLTSCALSSQYRIGFEAETISVAATPAADAGTSVELPDLSRLRCGQRVEVFWKAEKEWFPGLWVADAGRGEGAGAGCGVLYEDGESETVRVPRQRHVDANSPTWQIVTSCSGRASAVNAQSAAWLAMCETG</sequence>
<proteinExistence type="predicted"/>
<dbReference type="Proteomes" id="UP001190700">
    <property type="component" value="Unassembled WGS sequence"/>
</dbReference>
<evidence type="ECO:0000313" key="2">
    <source>
        <dbReference type="Proteomes" id="UP001190700"/>
    </source>
</evidence>
<organism evidence="1 2">
    <name type="scientific">Cymbomonas tetramitiformis</name>
    <dbReference type="NCBI Taxonomy" id="36881"/>
    <lineage>
        <taxon>Eukaryota</taxon>
        <taxon>Viridiplantae</taxon>
        <taxon>Chlorophyta</taxon>
        <taxon>Pyramimonadophyceae</taxon>
        <taxon>Pyramimonadales</taxon>
        <taxon>Pyramimonadaceae</taxon>
        <taxon>Cymbomonas</taxon>
    </lineage>
</organism>
<keyword evidence="2" id="KW-1185">Reference proteome</keyword>
<dbReference type="EMBL" id="LGRX02002827">
    <property type="protein sequence ID" value="KAK3283374.1"/>
    <property type="molecule type" value="Genomic_DNA"/>
</dbReference>
<comment type="caution">
    <text evidence="1">The sequence shown here is derived from an EMBL/GenBank/DDBJ whole genome shotgun (WGS) entry which is preliminary data.</text>
</comment>
<accession>A0AAE0GS19</accession>
<name>A0AAE0GS19_9CHLO</name>
<dbReference type="AlphaFoldDB" id="A0AAE0GS19"/>
<gene>
    <name evidence="1" type="ORF">CYMTET_8923</name>
</gene>